<dbReference type="EMBL" id="BAAAKJ010000255">
    <property type="protein sequence ID" value="GAA1402888.1"/>
    <property type="molecule type" value="Genomic_DNA"/>
</dbReference>
<evidence type="ECO:0000313" key="1">
    <source>
        <dbReference type="EMBL" id="GAA1402888.1"/>
    </source>
</evidence>
<sequence>MPLPRGLRRRCEGILADLDLPVPFTVEGFRDSLERRRGRPIVMEPLPPFGPDAPCGLWIALPSVDVVLYEQRTTPAHQDLIKLHELGHVVCGHTGAVELQHLTGLMPDLTPELIATAMGVGRTSYTTREEQEAEMIALLLSDLVGADRSGPDRAGTAASRRLADSLLPPIRSLRRRRRG</sequence>
<reference evidence="1 2" key="1">
    <citation type="journal article" date="2019" name="Int. J. Syst. Evol. Microbiol.">
        <title>The Global Catalogue of Microorganisms (GCM) 10K type strain sequencing project: providing services to taxonomists for standard genome sequencing and annotation.</title>
        <authorList>
            <consortium name="The Broad Institute Genomics Platform"/>
            <consortium name="The Broad Institute Genome Sequencing Center for Infectious Disease"/>
            <person name="Wu L."/>
            <person name="Ma J."/>
        </authorList>
    </citation>
    <scope>NUCLEOTIDE SEQUENCE [LARGE SCALE GENOMIC DNA]</scope>
    <source>
        <strain evidence="1 2">JCM 12393</strain>
    </source>
</reference>
<gene>
    <name evidence="1" type="ORF">GCM10009639_46860</name>
</gene>
<keyword evidence="2" id="KW-1185">Reference proteome</keyword>
<organism evidence="1 2">
    <name type="scientific">Kitasatospora putterlickiae</name>
    <dbReference type="NCBI Taxonomy" id="221725"/>
    <lineage>
        <taxon>Bacteria</taxon>
        <taxon>Bacillati</taxon>
        <taxon>Actinomycetota</taxon>
        <taxon>Actinomycetes</taxon>
        <taxon>Kitasatosporales</taxon>
        <taxon>Streptomycetaceae</taxon>
        <taxon>Kitasatospora</taxon>
    </lineage>
</organism>
<dbReference type="RefSeq" id="WP_344338936.1">
    <property type="nucleotide sequence ID" value="NZ_BAAAKJ010000255.1"/>
</dbReference>
<name>A0ABN1YG00_9ACTN</name>
<accession>A0ABN1YG00</accession>
<evidence type="ECO:0000313" key="2">
    <source>
        <dbReference type="Proteomes" id="UP001499863"/>
    </source>
</evidence>
<dbReference type="Proteomes" id="UP001499863">
    <property type="component" value="Unassembled WGS sequence"/>
</dbReference>
<protein>
    <submittedName>
        <fullName evidence="1">ImmA/IrrE family metallo-endopeptidase</fullName>
    </submittedName>
</protein>
<proteinExistence type="predicted"/>
<comment type="caution">
    <text evidence="1">The sequence shown here is derived from an EMBL/GenBank/DDBJ whole genome shotgun (WGS) entry which is preliminary data.</text>
</comment>